<dbReference type="EMBL" id="SNTY01000014">
    <property type="protein sequence ID" value="TEU29354.1"/>
    <property type="molecule type" value="Genomic_DNA"/>
</dbReference>
<keyword evidence="1" id="KW-0472">Membrane</keyword>
<evidence type="ECO:0000256" key="1">
    <source>
        <dbReference type="SAM" id="Phobius"/>
    </source>
</evidence>
<comment type="caution">
    <text evidence="2">The sequence shown here is derived from an EMBL/GenBank/DDBJ whole genome shotgun (WGS) entry which is preliminary data.</text>
</comment>
<dbReference type="Proteomes" id="UP000297834">
    <property type="component" value="Unassembled WGS sequence"/>
</dbReference>
<organism evidence="2 3">
    <name type="scientific">Alkanindiges illinoisensis</name>
    <dbReference type="NCBI Taxonomy" id="197183"/>
    <lineage>
        <taxon>Bacteria</taxon>
        <taxon>Pseudomonadati</taxon>
        <taxon>Pseudomonadota</taxon>
        <taxon>Gammaproteobacteria</taxon>
        <taxon>Moraxellales</taxon>
        <taxon>Moraxellaceae</taxon>
        <taxon>Alkanindiges</taxon>
    </lineage>
</organism>
<sequence length="197" mass="22592">MIKSQRVRTHRLKKKTGKVFLLIAQLTVISPVIIIWLWVAFTSTEPFLISNYWQQHSKIPVALVAVPFAWIILTFDMGKISNYLAEHTFGIFLIKIMGYLGMGILFSLIFMYFTLPIAITQITGVEYQEKGIAQRTYSGGGRGCHYYLHIRLKELNGSVCIGRESYNQLSDQPFYIEVTGKKSKVGMIIKKWNFAEN</sequence>
<evidence type="ECO:0000313" key="3">
    <source>
        <dbReference type="Proteomes" id="UP000297834"/>
    </source>
</evidence>
<feature type="transmembrane region" description="Helical" evidence="1">
    <location>
        <begin position="59"/>
        <end position="77"/>
    </location>
</feature>
<evidence type="ECO:0000313" key="2">
    <source>
        <dbReference type="EMBL" id="TEU29354.1"/>
    </source>
</evidence>
<keyword evidence="3" id="KW-1185">Reference proteome</keyword>
<proteinExistence type="predicted"/>
<gene>
    <name evidence="2" type="ORF">E2B99_04665</name>
</gene>
<dbReference type="RefSeq" id="WP_134243799.1">
    <property type="nucleotide sequence ID" value="NZ_SNTY01000014.1"/>
</dbReference>
<name>A0A4Y7XDS4_9GAMM</name>
<feature type="transmembrane region" description="Helical" evidence="1">
    <location>
        <begin position="89"/>
        <end position="113"/>
    </location>
</feature>
<keyword evidence="1" id="KW-0812">Transmembrane</keyword>
<keyword evidence="1" id="KW-1133">Transmembrane helix</keyword>
<accession>A0A4Y7XDS4</accession>
<dbReference type="AlphaFoldDB" id="A0A4Y7XDS4"/>
<feature type="transmembrane region" description="Helical" evidence="1">
    <location>
        <begin position="20"/>
        <end position="39"/>
    </location>
</feature>
<protein>
    <submittedName>
        <fullName evidence="2">Uncharacterized protein</fullName>
    </submittedName>
</protein>
<reference evidence="2 3" key="1">
    <citation type="submission" date="2019-03" db="EMBL/GenBank/DDBJ databases">
        <title>Alkanindiges illinoisensis: a potential pathogenic isolated from ascites of a gastric cancer patient with abdominal metastasis.</title>
        <authorList>
            <person name="Hu X."/>
            <person name="Yang B."/>
            <person name="Yan X."/>
            <person name="Lin L."/>
            <person name="Zhao H."/>
            <person name="Zhou F."/>
            <person name="Su B."/>
            <person name="Chen J."/>
            <person name="Rui Y."/>
            <person name="Wang Q."/>
            <person name="Zheng L."/>
        </authorList>
    </citation>
    <scope>NUCLEOTIDE SEQUENCE [LARGE SCALE GENOMIC DNA]</scope>
    <source>
        <strain evidence="2 3">NFYY 23406</strain>
    </source>
</reference>